<feature type="compositionally biased region" description="Basic and acidic residues" evidence="1">
    <location>
        <begin position="159"/>
        <end position="168"/>
    </location>
</feature>
<sequence length="395" mass="41525">MEGVSPPGRTILTKTGESGSAGGGRTARNHAAATKTSTKQDRVQRELLRFLDDGFRNERIRRSSFQPAEDAARPAPDARVPNRRWSMAVPAAGQLDPHGESHVPDTGPGYLITPALLSRLQRLHRSTSRGVGGEGGRRLSTLSSVSGESESDSAGVQTDNEKSRRSSVKESGSSSFVSRRQSVSSSLVGTVSRRPSVTSSMIGSVPQSRRGSVVGPTGLGSHSRRGSLAGPTGPGPPPRRGSIVGPAVSGSVSRRGSLVQYALYEEPYLNPVDASSTALESTSTIPSVPIRNRPGSTGSRTSSGSESGTRLQDSIISATSGSSDQLQTFIARRKSGFGTTEQVQAINVGVNSGFNPKPAQKVPISVVQKTRTGRILTKLSTGPPARRSRRASLFY</sequence>
<gene>
    <name evidence="2" type="ORF">BRAFLDRAFT_77783</name>
</gene>
<feature type="region of interest" description="Disordered" evidence="1">
    <location>
        <begin position="58"/>
        <end position="84"/>
    </location>
</feature>
<dbReference type="InParanoid" id="C3ZPW3"/>
<evidence type="ECO:0000313" key="2">
    <source>
        <dbReference type="EMBL" id="EEN45342.1"/>
    </source>
</evidence>
<proteinExistence type="predicted"/>
<feature type="compositionally biased region" description="Low complexity" evidence="1">
    <location>
        <begin position="67"/>
        <end position="79"/>
    </location>
</feature>
<feature type="compositionally biased region" description="Low complexity" evidence="1">
    <location>
        <begin position="240"/>
        <end position="251"/>
    </location>
</feature>
<feature type="region of interest" description="Disordered" evidence="1">
    <location>
        <begin position="1"/>
        <end position="44"/>
    </location>
</feature>
<feature type="compositionally biased region" description="Low complexity" evidence="1">
    <location>
        <begin position="293"/>
        <end position="310"/>
    </location>
</feature>
<protein>
    <submittedName>
        <fullName evidence="2">Uncharacterized protein</fullName>
    </submittedName>
</protein>
<feature type="region of interest" description="Disordered" evidence="1">
    <location>
        <begin position="278"/>
        <end position="312"/>
    </location>
</feature>
<dbReference type="AlphaFoldDB" id="C3ZPW3"/>
<evidence type="ECO:0000256" key="1">
    <source>
        <dbReference type="SAM" id="MobiDB-lite"/>
    </source>
</evidence>
<reference evidence="2" key="1">
    <citation type="journal article" date="2008" name="Nature">
        <title>The amphioxus genome and the evolution of the chordate karyotype.</title>
        <authorList>
            <consortium name="US DOE Joint Genome Institute (JGI-PGF)"/>
            <person name="Putnam N.H."/>
            <person name="Butts T."/>
            <person name="Ferrier D.E.K."/>
            <person name="Furlong R.F."/>
            <person name="Hellsten U."/>
            <person name="Kawashima T."/>
            <person name="Robinson-Rechavi M."/>
            <person name="Shoguchi E."/>
            <person name="Terry A."/>
            <person name="Yu J.-K."/>
            <person name="Benito-Gutierrez E.L."/>
            <person name="Dubchak I."/>
            <person name="Garcia-Fernandez J."/>
            <person name="Gibson-Brown J.J."/>
            <person name="Grigoriev I.V."/>
            <person name="Horton A.C."/>
            <person name="de Jong P.J."/>
            <person name="Jurka J."/>
            <person name="Kapitonov V.V."/>
            <person name="Kohara Y."/>
            <person name="Kuroki Y."/>
            <person name="Lindquist E."/>
            <person name="Lucas S."/>
            <person name="Osoegawa K."/>
            <person name="Pennacchio L.A."/>
            <person name="Salamov A.A."/>
            <person name="Satou Y."/>
            <person name="Sauka-Spengler T."/>
            <person name="Schmutz J."/>
            <person name="Shin-I T."/>
            <person name="Toyoda A."/>
            <person name="Bronner-Fraser M."/>
            <person name="Fujiyama A."/>
            <person name="Holland L.Z."/>
            <person name="Holland P.W.H."/>
            <person name="Satoh N."/>
            <person name="Rokhsar D.S."/>
        </authorList>
    </citation>
    <scope>NUCLEOTIDE SEQUENCE [LARGE SCALE GENOMIC DNA]</scope>
    <source>
        <strain evidence="2">S238N-H82</strain>
        <tissue evidence="2">Testes</tissue>
    </source>
</reference>
<feature type="region of interest" description="Disordered" evidence="1">
    <location>
        <begin position="126"/>
        <end position="251"/>
    </location>
</feature>
<feature type="compositionally biased region" description="Polar residues" evidence="1">
    <location>
        <begin position="193"/>
        <end position="210"/>
    </location>
</feature>
<organism>
    <name type="scientific">Branchiostoma floridae</name>
    <name type="common">Florida lancelet</name>
    <name type="synonym">Amphioxus</name>
    <dbReference type="NCBI Taxonomy" id="7739"/>
    <lineage>
        <taxon>Eukaryota</taxon>
        <taxon>Metazoa</taxon>
        <taxon>Chordata</taxon>
        <taxon>Cephalochordata</taxon>
        <taxon>Leptocardii</taxon>
        <taxon>Amphioxiformes</taxon>
        <taxon>Branchiostomatidae</taxon>
        <taxon>Branchiostoma</taxon>
    </lineage>
</organism>
<feature type="compositionally biased region" description="Low complexity" evidence="1">
    <location>
        <begin position="169"/>
        <end position="188"/>
    </location>
</feature>
<name>C3ZPW3_BRAFL</name>
<dbReference type="EMBL" id="GG666659">
    <property type="protein sequence ID" value="EEN45342.1"/>
    <property type="molecule type" value="Genomic_DNA"/>
</dbReference>
<accession>C3ZPW3</accession>
<feature type="compositionally biased region" description="Low complexity" evidence="1">
    <location>
        <begin position="139"/>
        <end position="156"/>
    </location>
</feature>